<dbReference type="Proteomes" id="UP000216991">
    <property type="component" value="Unassembled WGS sequence"/>
</dbReference>
<evidence type="ECO:0000256" key="1">
    <source>
        <dbReference type="SAM" id="SignalP"/>
    </source>
</evidence>
<reference evidence="2 3" key="1">
    <citation type="submission" date="2017-07" db="EMBL/GenBank/DDBJ databases">
        <title>Sandarakinorhabdus cyanobacteriorum sp. nov., a novel bacterium isolated from cyanobacterial aggregates in a eutrophic lake.</title>
        <authorList>
            <person name="Cai H."/>
        </authorList>
    </citation>
    <scope>NUCLEOTIDE SEQUENCE [LARGE SCALE GENOMIC DNA]</scope>
    <source>
        <strain evidence="2 3">TH057</strain>
    </source>
</reference>
<dbReference type="Gene3D" id="3.30.70.100">
    <property type="match status" value="1"/>
</dbReference>
<dbReference type="EMBL" id="NOXT01000123">
    <property type="protein sequence ID" value="OYQ25055.1"/>
    <property type="molecule type" value="Genomic_DNA"/>
</dbReference>
<protein>
    <recommendedName>
        <fullName evidence="4">Monooxygenase</fullName>
    </recommendedName>
</protein>
<gene>
    <name evidence="2" type="ORF">CHU93_14575</name>
</gene>
<evidence type="ECO:0000313" key="3">
    <source>
        <dbReference type="Proteomes" id="UP000216991"/>
    </source>
</evidence>
<proteinExistence type="predicted"/>
<accession>A0A255Y8Y1</accession>
<dbReference type="InterPro" id="IPR011008">
    <property type="entry name" value="Dimeric_a/b-barrel"/>
</dbReference>
<dbReference type="SUPFAM" id="SSF54909">
    <property type="entry name" value="Dimeric alpha+beta barrel"/>
    <property type="match status" value="1"/>
</dbReference>
<evidence type="ECO:0000313" key="2">
    <source>
        <dbReference type="EMBL" id="OYQ25055.1"/>
    </source>
</evidence>
<keyword evidence="1" id="KW-0732">Signal</keyword>
<organism evidence="2 3">
    <name type="scientific">Sandarakinorhabdus cyanobacteriorum</name>
    <dbReference type="NCBI Taxonomy" id="1981098"/>
    <lineage>
        <taxon>Bacteria</taxon>
        <taxon>Pseudomonadati</taxon>
        <taxon>Pseudomonadota</taxon>
        <taxon>Alphaproteobacteria</taxon>
        <taxon>Sphingomonadales</taxon>
        <taxon>Sphingosinicellaceae</taxon>
        <taxon>Sandarakinorhabdus</taxon>
    </lineage>
</organism>
<feature type="chain" id="PRO_5012468583" description="Monooxygenase" evidence="1">
    <location>
        <begin position="16"/>
        <end position="112"/>
    </location>
</feature>
<comment type="caution">
    <text evidence="2">The sequence shown here is derived from an EMBL/GenBank/DDBJ whole genome shotgun (WGS) entry which is preliminary data.</text>
</comment>
<keyword evidence="3" id="KW-1185">Reference proteome</keyword>
<sequence length="112" mass="11838">MALAMGLLLAGGAQARPVAVLVAVPIPAGLPKEKLEGLFAASVGDYQGRTGLTRKYFTIGDDGRAGGIYLWESRAAAEAWFNEAWKAGVLKRWGAPASVSYFDVPLVVDNSK</sequence>
<evidence type="ECO:0008006" key="4">
    <source>
        <dbReference type="Google" id="ProtNLM"/>
    </source>
</evidence>
<name>A0A255Y8Y1_9SPHN</name>
<dbReference type="AlphaFoldDB" id="A0A255Y8Y1"/>
<feature type="signal peptide" evidence="1">
    <location>
        <begin position="1"/>
        <end position="15"/>
    </location>
</feature>